<feature type="compositionally biased region" description="Basic and acidic residues" evidence="1">
    <location>
        <begin position="94"/>
        <end position="104"/>
    </location>
</feature>
<dbReference type="PANTHER" id="PTHR48421">
    <property type="entry name" value="MYCBP-ASSOCIATED PROTEIN"/>
    <property type="match status" value="1"/>
</dbReference>
<feature type="region of interest" description="Disordered" evidence="1">
    <location>
        <begin position="118"/>
        <end position="137"/>
    </location>
</feature>
<keyword evidence="3" id="KW-1185">Reference proteome</keyword>
<evidence type="ECO:0000313" key="3">
    <source>
        <dbReference type="Proteomes" id="UP000031737"/>
    </source>
</evidence>
<reference evidence="2 3" key="1">
    <citation type="submission" date="2013-07" db="EMBL/GenBank/DDBJ databases">
        <authorList>
            <person name="Stoco P.H."/>
            <person name="Wagner G."/>
            <person name="Gerber A."/>
            <person name="Zaha A."/>
            <person name="Thompson C."/>
            <person name="Bartholomeu D.C."/>
            <person name="Luckemeyer D.D."/>
            <person name="Bahia D."/>
            <person name="Loreto E."/>
            <person name="Prestes E.B."/>
            <person name="Lima F.M."/>
            <person name="Rodrigues-Luiz G."/>
            <person name="Vallejo G.A."/>
            <person name="Filho J.F."/>
            <person name="Monteiro K.M."/>
            <person name="Tyler K.M."/>
            <person name="de Almeida L.G."/>
            <person name="Ortiz M.F."/>
            <person name="Siervo M.A."/>
            <person name="de Moraes M.H."/>
            <person name="Cunha O.L."/>
            <person name="Mendonca-Neto R."/>
            <person name="Silva R."/>
            <person name="Teixeira S.M."/>
            <person name="Murta S.M."/>
            <person name="Sincero T.C."/>
            <person name="Mendes T.A."/>
            <person name="Urmenyi T.P."/>
            <person name="Silva V.G."/>
            <person name="da Rocha W.D."/>
            <person name="Andersson B."/>
            <person name="Romanha A.J."/>
            <person name="Steindel M."/>
            <person name="de Vasconcelos A.T."/>
            <person name="Grisard E.C."/>
        </authorList>
    </citation>
    <scope>NUCLEOTIDE SEQUENCE [LARGE SCALE GENOMIC DNA]</scope>
    <source>
        <strain evidence="2 3">SC58</strain>
    </source>
</reference>
<comment type="caution">
    <text evidence="2">The sequence shown here is derived from an EMBL/GenBank/DDBJ whole genome shotgun (WGS) entry which is preliminary data.</text>
</comment>
<protein>
    <submittedName>
        <fullName evidence="2">Uncharacterized protein</fullName>
    </submittedName>
</protein>
<feature type="region of interest" description="Disordered" evidence="1">
    <location>
        <begin position="81"/>
        <end position="113"/>
    </location>
</feature>
<evidence type="ECO:0000256" key="1">
    <source>
        <dbReference type="SAM" id="MobiDB-lite"/>
    </source>
</evidence>
<accession>A0A061J3G6</accession>
<dbReference type="VEuPathDB" id="TriTrypDB:TRSC58_03409"/>
<feature type="compositionally biased region" description="Polar residues" evidence="1">
    <location>
        <begin position="119"/>
        <end position="132"/>
    </location>
</feature>
<organism evidence="2 3">
    <name type="scientific">Trypanosoma rangeli SC58</name>
    <dbReference type="NCBI Taxonomy" id="429131"/>
    <lineage>
        <taxon>Eukaryota</taxon>
        <taxon>Discoba</taxon>
        <taxon>Euglenozoa</taxon>
        <taxon>Kinetoplastea</taxon>
        <taxon>Metakinetoplastina</taxon>
        <taxon>Trypanosomatida</taxon>
        <taxon>Trypanosomatidae</taxon>
        <taxon>Trypanosoma</taxon>
        <taxon>Herpetosoma</taxon>
    </lineage>
</organism>
<dbReference type="AlphaFoldDB" id="A0A061J3G6"/>
<feature type="region of interest" description="Disordered" evidence="1">
    <location>
        <begin position="414"/>
        <end position="468"/>
    </location>
</feature>
<dbReference type="EMBL" id="AUPL01003409">
    <property type="protein sequence ID" value="ESL08880.1"/>
    <property type="molecule type" value="Genomic_DNA"/>
</dbReference>
<proteinExistence type="predicted"/>
<dbReference type="PANTHER" id="PTHR48421:SF1">
    <property type="entry name" value="MYCBP-ASSOCIATED PROTEIN"/>
    <property type="match status" value="1"/>
</dbReference>
<evidence type="ECO:0000313" key="2">
    <source>
        <dbReference type="EMBL" id="ESL08880.1"/>
    </source>
</evidence>
<sequence>MGENGLLSAGKTETPIGSKDVNVTTVSTEEDATGTPSLEISTSRVLFFARPGELAHGVVQIKNNGTTTVYYSWAPFQPVTALDGEGDTDTVNTEEEKNTKKQGSDDTVEETTDEAAVLHTSSDQQSPAGSRQTVKKTPHQMNVPLRSLAKKLAQSKSFFFLSAQLDGVILPDDEETFSFSVRAAFPGRFLQYYELLMIPAAASRVVVELCAIIQEGGHSLEAVFRPVAAALDAKAVVDAQRELINSLAANTNVYEAAEIARATQACLDAAKVSQEARGVLVAKWRKAWNSTTHLALRLPFNIDVYERLNALHQNLVQTMLALGQPLHHEEWDGSVQTLQSDLCKLRDAVSRNVLREGLNVLLRAATVCELDDEPLDLLLQRVAGMVAFSALAQQTGELDDAVLLTIGLREPRGARNGAHSQAGARGTNNAGGGGAAGGARRGVGGRRQHVDRLGGTWGRTTAARGTER</sequence>
<feature type="compositionally biased region" description="Gly residues" evidence="1">
    <location>
        <begin position="429"/>
        <end position="442"/>
    </location>
</feature>
<dbReference type="InterPro" id="IPR032707">
    <property type="entry name" value="MYCBPAP"/>
</dbReference>
<feature type="compositionally biased region" description="Low complexity" evidence="1">
    <location>
        <begin position="458"/>
        <end position="468"/>
    </location>
</feature>
<name>A0A061J3G6_TRYRA</name>
<gene>
    <name evidence="2" type="ORF">TRSC58_03409</name>
</gene>
<feature type="region of interest" description="Disordered" evidence="1">
    <location>
        <begin position="1"/>
        <end position="36"/>
    </location>
</feature>
<dbReference type="Proteomes" id="UP000031737">
    <property type="component" value="Unassembled WGS sequence"/>
</dbReference>
<dbReference type="OrthoDB" id="273750at2759"/>